<feature type="compositionally biased region" description="Basic and acidic residues" evidence="1">
    <location>
        <begin position="88"/>
        <end position="101"/>
    </location>
</feature>
<dbReference type="Gramene" id="EFJ32451">
    <property type="protein sequence ID" value="EFJ32451"/>
    <property type="gene ID" value="SELMODRAFT_85495"/>
</dbReference>
<gene>
    <name evidence="2" type="ORF">SELMODRAFT_85495</name>
</gene>
<dbReference type="KEGG" id="smo:SELMODRAFT_85495"/>
<reference evidence="2 3" key="1">
    <citation type="journal article" date="2011" name="Science">
        <title>The Selaginella genome identifies genetic changes associated with the evolution of vascular plants.</title>
        <authorList>
            <person name="Banks J.A."/>
            <person name="Nishiyama T."/>
            <person name="Hasebe M."/>
            <person name="Bowman J.L."/>
            <person name="Gribskov M."/>
            <person name="dePamphilis C."/>
            <person name="Albert V.A."/>
            <person name="Aono N."/>
            <person name="Aoyama T."/>
            <person name="Ambrose B.A."/>
            <person name="Ashton N.W."/>
            <person name="Axtell M.J."/>
            <person name="Barker E."/>
            <person name="Barker M.S."/>
            <person name="Bennetzen J.L."/>
            <person name="Bonawitz N.D."/>
            <person name="Chapple C."/>
            <person name="Cheng C."/>
            <person name="Correa L.G."/>
            <person name="Dacre M."/>
            <person name="DeBarry J."/>
            <person name="Dreyer I."/>
            <person name="Elias M."/>
            <person name="Engstrom E.M."/>
            <person name="Estelle M."/>
            <person name="Feng L."/>
            <person name="Finet C."/>
            <person name="Floyd S.K."/>
            <person name="Frommer W.B."/>
            <person name="Fujita T."/>
            <person name="Gramzow L."/>
            <person name="Gutensohn M."/>
            <person name="Harholt J."/>
            <person name="Hattori M."/>
            <person name="Heyl A."/>
            <person name="Hirai T."/>
            <person name="Hiwatashi Y."/>
            <person name="Ishikawa M."/>
            <person name="Iwata M."/>
            <person name="Karol K.G."/>
            <person name="Koehler B."/>
            <person name="Kolukisaoglu U."/>
            <person name="Kubo M."/>
            <person name="Kurata T."/>
            <person name="Lalonde S."/>
            <person name="Li K."/>
            <person name="Li Y."/>
            <person name="Litt A."/>
            <person name="Lyons E."/>
            <person name="Manning G."/>
            <person name="Maruyama T."/>
            <person name="Michael T.P."/>
            <person name="Mikami K."/>
            <person name="Miyazaki S."/>
            <person name="Morinaga S."/>
            <person name="Murata T."/>
            <person name="Mueller-Roeber B."/>
            <person name="Nelson D.R."/>
            <person name="Obara M."/>
            <person name="Oguri Y."/>
            <person name="Olmstead R.G."/>
            <person name="Onodera N."/>
            <person name="Petersen B.L."/>
            <person name="Pils B."/>
            <person name="Prigge M."/>
            <person name="Rensing S.A."/>
            <person name="Riano-Pachon D.M."/>
            <person name="Roberts A.W."/>
            <person name="Sato Y."/>
            <person name="Scheller H.V."/>
            <person name="Schulz B."/>
            <person name="Schulz C."/>
            <person name="Shakirov E.V."/>
            <person name="Shibagaki N."/>
            <person name="Shinohara N."/>
            <person name="Shippen D.E."/>
            <person name="Soerensen I."/>
            <person name="Sotooka R."/>
            <person name="Sugimoto N."/>
            <person name="Sugita M."/>
            <person name="Sumikawa N."/>
            <person name="Tanurdzic M."/>
            <person name="Theissen G."/>
            <person name="Ulvskov P."/>
            <person name="Wakazuki S."/>
            <person name="Weng J.K."/>
            <person name="Willats W.W."/>
            <person name="Wipf D."/>
            <person name="Wolf P.G."/>
            <person name="Yang L."/>
            <person name="Zimmer A.D."/>
            <person name="Zhu Q."/>
            <person name="Mitros T."/>
            <person name="Hellsten U."/>
            <person name="Loque D."/>
            <person name="Otillar R."/>
            <person name="Salamov A."/>
            <person name="Schmutz J."/>
            <person name="Shapiro H."/>
            <person name="Lindquist E."/>
            <person name="Lucas S."/>
            <person name="Rokhsar D."/>
            <person name="Grigoriev I.V."/>
        </authorList>
    </citation>
    <scope>NUCLEOTIDE SEQUENCE [LARGE SCALE GENOMIC DNA]</scope>
</reference>
<proteinExistence type="predicted"/>
<dbReference type="InParanoid" id="D8R5A3"/>
<feature type="compositionally biased region" description="Basic and acidic residues" evidence="1">
    <location>
        <begin position="12"/>
        <end position="21"/>
    </location>
</feature>
<dbReference type="Proteomes" id="UP000001514">
    <property type="component" value="Unassembled WGS sequence"/>
</dbReference>
<feature type="compositionally biased region" description="Basic residues" evidence="1">
    <location>
        <begin position="102"/>
        <end position="118"/>
    </location>
</feature>
<dbReference type="AlphaFoldDB" id="D8R5A3"/>
<evidence type="ECO:0000256" key="1">
    <source>
        <dbReference type="SAM" id="MobiDB-lite"/>
    </source>
</evidence>
<feature type="compositionally biased region" description="Basic residues" evidence="1">
    <location>
        <begin position="1"/>
        <end position="11"/>
    </location>
</feature>
<accession>D8R5A3</accession>
<dbReference type="eggNOG" id="ENOG502RY78">
    <property type="taxonomic scope" value="Eukaryota"/>
</dbReference>
<evidence type="ECO:0000313" key="3">
    <source>
        <dbReference type="Proteomes" id="UP000001514"/>
    </source>
</evidence>
<dbReference type="STRING" id="88036.D8R5A3"/>
<name>D8R5A3_SELML</name>
<keyword evidence="3" id="KW-1185">Reference proteome</keyword>
<dbReference type="HOGENOM" id="CLU_078926_0_0_1"/>
<protein>
    <submittedName>
        <fullName evidence="2">Uncharacterized protein</fullName>
    </submittedName>
</protein>
<feature type="region of interest" description="Disordered" evidence="1">
    <location>
        <begin position="49"/>
        <end position="125"/>
    </location>
</feature>
<sequence>MGKGKARRRRQHNYEAAHRTGLELAPPPVMKDVDAIPSKLRAIMKIMDPRGAVKKDAVGAPSTDQTPADASKPGSKKRRRNNTGLDEFAEKLKAENDGGKSRERRKKFLKERKEKKKQKQLDAIDHSLQQLYKHEQVTFGEVAQAPPKLPRLRKKVCVLETERRRLQAVEAYRMKRDWQSRPGSRLDSNLS</sequence>
<dbReference type="PANTHER" id="PTHR37218:SF2">
    <property type="entry name" value="COILED-COIL PROTEIN"/>
    <property type="match status" value="1"/>
</dbReference>
<dbReference type="EMBL" id="GL377572">
    <property type="protein sequence ID" value="EFJ32451.1"/>
    <property type="molecule type" value="Genomic_DNA"/>
</dbReference>
<evidence type="ECO:0000313" key="2">
    <source>
        <dbReference type="EMBL" id="EFJ32451.1"/>
    </source>
</evidence>
<dbReference type="PANTHER" id="PTHR37218">
    <property type="entry name" value="COILED-COIL PROTEIN"/>
    <property type="match status" value="1"/>
</dbReference>
<dbReference type="FunCoup" id="D8R5A3">
    <property type="interactions" value="1572"/>
</dbReference>
<feature type="region of interest" description="Disordered" evidence="1">
    <location>
        <begin position="1"/>
        <end position="30"/>
    </location>
</feature>
<organism evidence="3">
    <name type="scientific">Selaginella moellendorffii</name>
    <name type="common">Spikemoss</name>
    <dbReference type="NCBI Taxonomy" id="88036"/>
    <lineage>
        <taxon>Eukaryota</taxon>
        <taxon>Viridiplantae</taxon>
        <taxon>Streptophyta</taxon>
        <taxon>Embryophyta</taxon>
        <taxon>Tracheophyta</taxon>
        <taxon>Lycopodiopsida</taxon>
        <taxon>Selaginellales</taxon>
        <taxon>Selaginellaceae</taxon>
        <taxon>Selaginella</taxon>
    </lineage>
</organism>
<dbReference type="OMA" id="FPRHEKI"/>